<dbReference type="InterPro" id="IPR032816">
    <property type="entry name" value="VTT_dom"/>
</dbReference>
<sequence length="708" mass="79583">MINDTIMHILPTIEHFRGIGYWIAFLSALLESLVLIGVFVPGTTVILLFGLLASQGTFELAVLLWFVCIGAILGDGISFYLGRRGQHYMSVEHKLFRKEHLEKAQAFFQRHGGKSVFIGRFVGPMRAIIPFIAGMSGMPWRVFVLWNVSSALIWALTFLLLGYFFGHALQAVETWSTRIGLALLVLAGCAAAIYWLQRLLVRYGKQAFALTCSVGKSMLRGAWENPDLQRHVRRHPKFFQFLKMRWQADTFSGRPLTLLGIAFLYIAMLFFGVVEDFLTSGPIVAIDVQLENLLYLFRAPELIRASLWISLFGTPVIVVSMAVAASFLCWQHRKLRYILPLWFAIFGSSALGWLGKIAFHRPRPALAVYTEPSFSFPSSHAIIAAAFYGFLTYILTKQASHWKQKVKLTVAGISAILAIGASRIYLAVHFLSDVWAGYLLGTLWLIFAISLVERDEFQLRGVTTRSQSPTRQTWWLSGGIIAAEIAFYLMIGFHYAPPYQSPELKPDAVISDGMNSFFLKNRLSPYTETLTGRKQEPLNVLIFANDDAQLLKVFRLAGWLQADDVSVSSLFLAGKAAALNSEYLTAPISPYFWETRPQDIGVQKPTSAQSVRVRHHARFWRTSYITPEGMRLYVGTTSLDIGLKWGVTHKIQPDIDTERDLLTADVSSTEMVQHVEEIQLVAPTLGKNEFGDQFFTNGMCNVIYLASK</sequence>
<dbReference type="Pfam" id="PF14067">
    <property type="entry name" value="LssY_C"/>
    <property type="match status" value="1"/>
</dbReference>
<dbReference type="Gene3D" id="1.20.144.10">
    <property type="entry name" value="Phosphatidic acid phosphatase type 2/haloperoxidase"/>
    <property type="match status" value="1"/>
</dbReference>
<protein>
    <submittedName>
        <fullName evidence="9">Phosphoesterase, PA-phosphatase related</fullName>
    </submittedName>
</protein>
<dbReference type="EMBL" id="DF820460">
    <property type="protein sequence ID" value="GAK53762.1"/>
    <property type="molecule type" value="Genomic_DNA"/>
</dbReference>
<comment type="subcellular location">
    <subcellularLocation>
        <location evidence="1">Cell membrane</location>
        <topology evidence="1">Multi-pass membrane protein</topology>
    </subcellularLocation>
</comment>
<feature type="transmembrane region" description="Helical" evidence="7">
    <location>
        <begin position="473"/>
        <end position="496"/>
    </location>
</feature>
<keyword evidence="6 7" id="KW-0472">Membrane</keyword>
<evidence type="ECO:0000313" key="10">
    <source>
        <dbReference type="Proteomes" id="UP000030700"/>
    </source>
</evidence>
<feature type="domain" description="Phosphatidic acid phosphatase type 2/haloperoxidase" evidence="8">
    <location>
        <begin position="338"/>
        <end position="449"/>
    </location>
</feature>
<evidence type="ECO:0000313" key="9">
    <source>
        <dbReference type="EMBL" id="GAK53762.1"/>
    </source>
</evidence>
<evidence type="ECO:0000256" key="4">
    <source>
        <dbReference type="ARBA" id="ARBA00022692"/>
    </source>
</evidence>
<dbReference type="AlphaFoldDB" id="A0A081BQT1"/>
<proteinExistence type="inferred from homology"/>
<comment type="similarity">
    <text evidence="2">Belongs to the DedA family.</text>
</comment>
<name>A0A081BQT1_9BACT</name>
<dbReference type="PANTHER" id="PTHR30353">
    <property type="entry name" value="INNER MEMBRANE PROTEIN DEDA-RELATED"/>
    <property type="match status" value="1"/>
</dbReference>
<dbReference type="STRING" id="1499966.U14_05036"/>
<dbReference type="Proteomes" id="UP000030700">
    <property type="component" value="Unassembled WGS sequence"/>
</dbReference>
<feature type="transmembrane region" description="Helical" evidence="7">
    <location>
        <begin position="337"/>
        <end position="359"/>
    </location>
</feature>
<feature type="transmembrane region" description="Helical" evidence="7">
    <location>
        <begin position="379"/>
        <end position="396"/>
    </location>
</feature>
<dbReference type="Pfam" id="PF09335">
    <property type="entry name" value="VTT_dom"/>
    <property type="match status" value="1"/>
</dbReference>
<keyword evidence="3" id="KW-1003">Cell membrane</keyword>
<accession>A0A081BQT1</accession>
<feature type="transmembrane region" description="Helical" evidence="7">
    <location>
        <begin position="177"/>
        <end position="196"/>
    </location>
</feature>
<feature type="transmembrane region" description="Helical" evidence="7">
    <location>
        <begin position="21"/>
        <end position="54"/>
    </location>
</feature>
<evidence type="ECO:0000256" key="6">
    <source>
        <dbReference type="ARBA" id="ARBA00023136"/>
    </source>
</evidence>
<evidence type="ECO:0000256" key="7">
    <source>
        <dbReference type="SAM" id="Phobius"/>
    </source>
</evidence>
<keyword evidence="4 7" id="KW-0812">Transmembrane</keyword>
<dbReference type="InterPro" id="IPR000326">
    <property type="entry name" value="PAP2/HPO"/>
</dbReference>
<dbReference type="Pfam" id="PF01569">
    <property type="entry name" value="PAP2"/>
    <property type="match status" value="1"/>
</dbReference>
<keyword evidence="10" id="KW-1185">Reference proteome</keyword>
<organism evidence="9">
    <name type="scientific">Candidatus Moduliflexus flocculans</name>
    <dbReference type="NCBI Taxonomy" id="1499966"/>
    <lineage>
        <taxon>Bacteria</taxon>
        <taxon>Candidatus Moduliflexota</taxon>
        <taxon>Candidatus Moduliflexia</taxon>
        <taxon>Candidatus Moduliflexales</taxon>
        <taxon>Candidatus Moduliflexaceae</taxon>
    </lineage>
</organism>
<dbReference type="SUPFAM" id="SSF48317">
    <property type="entry name" value="Acid phosphatase/Vanadium-dependent haloperoxidase"/>
    <property type="match status" value="1"/>
</dbReference>
<dbReference type="GO" id="GO:0005886">
    <property type="term" value="C:plasma membrane"/>
    <property type="evidence" value="ECO:0007669"/>
    <property type="project" value="UniProtKB-SubCell"/>
</dbReference>
<feature type="transmembrane region" description="Helical" evidence="7">
    <location>
        <begin position="408"/>
        <end position="428"/>
    </location>
</feature>
<keyword evidence="5 7" id="KW-1133">Transmembrane helix</keyword>
<dbReference type="SMART" id="SM00014">
    <property type="entry name" value="acidPPc"/>
    <property type="match status" value="1"/>
</dbReference>
<dbReference type="InterPro" id="IPR025902">
    <property type="entry name" value="LssY-like-C_dom"/>
</dbReference>
<feature type="transmembrane region" description="Helical" evidence="7">
    <location>
        <begin position="255"/>
        <end position="274"/>
    </location>
</feature>
<dbReference type="PANTHER" id="PTHR30353:SF15">
    <property type="entry name" value="INNER MEMBRANE PROTEIN YABI"/>
    <property type="match status" value="1"/>
</dbReference>
<dbReference type="InterPro" id="IPR036938">
    <property type="entry name" value="PAP2/HPO_sf"/>
</dbReference>
<dbReference type="CDD" id="cd03392">
    <property type="entry name" value="PAP2_like_2"/>
    <property type="match status" value="1"/>
</dbReference>
<dbReference type="InterPro" id="IPR032818">
    <property type="entry name" value="DedA-like"/>
</dbReference>
<evidence type="ECO:0000256" key="1">
    <source>
        <dbReference type="ARBA" id="ARBA00004651"/>
    </source>
</evidence>
<evidence type="ECO:0000259" key="8">
    <source>
        <dbReference type="SMART" id="SM00014"/>
    </source>
</evidence>
<dbReference type="HOGENOM" id="CLU_025730_1_0_0"/>
<evidence type="ECO:0000256" key="2">
    <source>
        <dbReference type="ARBA" id="ARBA00010792"/>
    </source>
</evidence>
<feature type="transmembrane region" description="Helical" evidence="7">
    <location>
        <begin position="143"/>
        <end position="165"/>
    </location>
</feature>
<feature type="transmembrane region" description="Helical" evidence="7">
    <location>
        <begin position="305"/>
        <end position="330"/>
    </location>
</feature>
<evidence type="ECO:0000256" key="5">
    <source>
        <dbReference type="ARBA" id="ARBA00022989"/>
    </source>
</evidence>
<evidence type="ECO:0000256" key="3">
    <source>
        <dbReference type="ARBA" id="ARBA00022475"/>
    </source>
</evidence>
<feature type="transmembrane region" description="Helical" evidence="7">
    <location>
        <begin position="60"/>
        <end position="81"/>
    </location>
</feature>
<reference evidence="9" key="1">
    <citation type="journal article" date="2015" name="PeerJ">
        <title>First genomic representation of candidate bacterial phylum KSB3 points to enhanced environmental sensing as a trigger of wastewater bulking.</title>
        <authorList>
            <person name="Sekiguchi Y."/>
            <person name="Ohashi A."/>
            <person name="Parks D.H."/>
            <person name="Yamauchi T."/>
            <person name="Tyson G.W."/>
            <person name="Hugenholtz P."/>
        </authorList>
    </citation>
    <scope>NUCLEOTIDE SEQUENCE [LARGE SCALE GENOMIC DNA]</scope>
</reference>
<gene>
    <name evidence="9" type="ORF">U14_05036</name>
</gene>
<feature type="transmembrane region" description="Helical" evidence="7">
    <location>
        <begin position="434"/>
        <end position="452"/>
    </location>
</feature>